<dbReference type="Proteomes" id="UP001222087">
    <property type="component" value="Chromosome"/>
</dbReference>
<evidence type="ECO:0000313" key="3">
    <source>
        <dbReference type="Proteomes" id="UP001222087"/>
    </source>
</evidence>
<evidence type="ECO:0000313" key="2">
    <source>
        <dbReference type="EMBL" id="WED42297.1"/>
    </source>
</evidence>
<dbReference type="Gene3D" id="3.40.250.10">
    <property type="entry name" value="Rhodanese-like domain"/>
    <property type="match status" value="1"/>
</dbReference>
<dbReference type="PANTHER" id="PTHR43031">
    <property type="entry name" value="FAD-DEPENDENT OXIDOREDUCTASE"/>
    <property type="match status" value="1"/>
</dbReference>
<dbReference type="SMART" id="SM00450">
    <property type="entry name" value="RHOD"/>
    <property type="match status" value="1"/>
</dbReference>
<keyword evidence="3" id="KW-1185">Reference proteome</keyword>
<reference evidence="2 3" key="1">
    <citation type="submission" date="2023-02" db="EMBL/GenBank/DDBJ databases">
        <title>Genome Sequence of L. cardiaca H63T.</title>
        <authorList>
            <person name="Lopez A.E."/>
            <person name="Cianciotto N.P."/>
        </authorList>
    </citation>
    <scope>NUCLEOTIDE SEQUENCE [LARGE SCALE GENOMIC DNA]</scope>
    <source>
        <strain evidence="2 3">H63</strain>
    </source>
</reference>
<protein>
    <submittedName>
        <fullName evidence="2">Rhodanese-like domain-containing protein</fullName>
    </submittedName>
</protein>
<evidence type="ECO:0000259" key="1">
    <source>
        <dbReference type="PROSITE" id="PS50206"/>
    </source>
</evidence>
<dbReference type="InterPro" id="IPR036873">
    <property type="entry name" value="Rhodanese-like_dom_sf"/>
</dbReference>
<dbReference type="RefSeq" id="WP_275088122.1">
    <property type="nucleotide sequence ID" value="NZ_CP119078.1"/>
</dbReference>
<organism evidence="2 3">
    <name type="scientific">Legionella cardiaca</name>
    <dbReference type="NCBI Taxonomy" id="1071983"/>
    <lineage>
        <taxon>Bacteria</taxon>
        <taxon>Pseudomonadati</taxon>
        <taxon>Pseudomonadota</taxon>
        <taxon>Gammaproteobacteria</taxon>
        <taxon>Legionellales</taxon>
        <taxon>Legionellaceae</taxon>
        <taxon>Legionella</taxon>
    </lineage>
</organism>
<feature type="domain" description="Rhodanese" evidence="1">
    <location>
        <begin position="20"/>
        <end position="110"/>
    </location>
</feature>
<sequence>MNEIEIPTISVQELKKRLDADPALCLIDVRELSEWQILRIPHAIHIPKDELPNRISTHISDLNHPIYLHCKGGVRSLYAANCLLEMGYKKVYSVDGGIMEWTMFGYPVEEKHPA</sequence>
<dbReference type="SUPFAM" id="SSF52821">
    <property type="entry name" value="Rhodanese/Cell cycle control phosphatase"/>
    <property type="match status" value="1"/>
</dbReference>
<dbReference type="PROSITE" id="PS50206">
    <property type="entry name" value="RHODANESE_3"/>
    <property type="match status" value="1"/>
</dbReference>
<gene>
    <name evidence="2" type="ORF">PXX05_10195</name>
</gene>
<accession>A0ABY8AT06</accession>
<dbReference type="CDD" id="cd00158">
    <property type="entry name" value="RHOD"/>
    <property type="match status" value="1"/>
</dbReference>
<dbReference type="InterPro" id="IPR001763">
    <property type="entry name" value="Rhodanese-like_dom"/>
</dbReference>
<dbReference type="Pfam" id="PF00581">
    <property type="entry name" value="Rhodanese"/>
    <property type="match status" value="1"/>
</dbReference>
<proteinExistence type="predicted"/>
<name>A0ABY8AT06_9GAMM</name>
<dbReference type="InterPro" id="IPR050229">
    <property type="entry name" value="GlpE_sulfurtransferase"/>
</dbReference>
<dbReference type="EMBL" id="CP119078">
    <property type="protein sequence ID" value="WED42297.1"/>
    <property type="molecule type" value="Genomic_DNA"/>
</dbReference>
<dbReference type="PANTHER" id="PTHR43031:SF1">
    <property type="entry name" value="PYRIDINE NUCLEOTIDE-DISULPHIDE OXIDOREDUCTASE"/>
    <property type="match status" value="1"/>
</dbReference>